<dbReference type="GO" id="GO:0006396">
    <property type="term" value="P:RNA processing"/>
    <property type="evidence" value="ECO:0007669"/>
    <property type="project" value="TreeGrafter"/>
</dbReference>
<evidence type="ECO:0000256" key="1">
    <source>
        <dbReference type="ARBA" id="ARBA00004604"/>
    </source>
</evidence>
<comment type="subcellular location">
    <subcellularLocation>
        <location evidence="1">Nucleus</location>
        <location evidence="1">Nucleolus</location>
    </subcellularLocation>
</comment>
<feature type="region of interest" description="Disordered" evidence="3">
    <location>
        <begin position="364"/>
        <end position="423"/>
    </location>
</feature>
<dbReference type="EMBL" id="MKHE01000020">
    <property type="protein sequence ID" value="OWK04556.1"/>
    <property type="molecule type" value="Genomic_DNA"/>
</dbReference>
<dbReference type="GO" id="GO:0005730">
    <property type="term" value="C:nucleolus"/>
    <property type="evidence" value="ECO:0007669"/>
    <property type="project" value="UniProtKB-SubCell"/>
</dbReference>
<accession>A0A212CEW0</accession>
<feature type="region of interest" description="Disordered" evidence="3">
    <location>
        <begin position="483"/>
        <end position="533"/>
    </location>
</feature>
<feature type="compositionally biased region" description="Polar residues" evidence="3">
    <location>
        <begin position="28"/>
        <end position="43"/>
    </location>
</feature>
<dbReference type="InterPro" id="IPR014810">
    <property type="entry name" value="Fcf2_C"/>
</dbReference>
<dbReference type="Proteomes" id="UP000242450">
    <property type="component" value="Chromosome 20"/>
</dbReference>
<sequence length="737" mass="83613">MVVTRSSRPRAGNQATSVESSRKKTTPERSPTPKTRKSGTTGSLPEMNKPSTDGEISEAESNCSVSEVQDPIFRVTRRRQILVAGTPVSSVRKRLKITRVSESHTEEEVSEAESHVSGISRIIPGTEMTTRRSKAKSQREPKQECHVEVISDTESSCSDLSSFNGIATRRTTRSMQRKLQAQTEENDTKIVLENEKEITHTPVNLEDSVNRRTSRLPARSLSQINKPNFSNNEIYNDPDDDSVFGISEKKLAVKKTRNFTIREEKQDSISPLKEISKQNCKSLDEEAKKIIVGGKEGNEKNSQLKNLSELQDTGLQQLVSQRHSTPESNKTTSESTTLNCEAVMKSLAQTFAVVKMDRWNGERKNAIKTSDSSEPGDDSDSDEEECTVIGVSEDMSEEKEVDSESVTKPSKLEFNTTQDKDDSVLLVLSSDESQQSEHSENEEDTVCFVENKGNKESLNGDSESLSRDNALFVIDTTPGLSADKNFYLDEEDKASEVAIEEEEEEEEEEESEEELSDHDRNKDNEFSDEDNLLSNTKSKLLKLTSSSIDPGLNIKELGGLYINFNADKLQLNKRTLTQIKEKRKDEKTVITPEFEKNYCVPPYSESKYKLQKKHRQERQKTAGDGWFGMKAPELTDELKNDLKALKMRASMDPKRFYKKNDRDGFPKYFQIGTIVDNPADFYHSRVPKKQRKRTIVEELLADSEFRRYNRRKYSEIMAEKAANAAGKKFRKKKKFRN</sequence>
<dbReference type="InterPro" id="IPR039883">
    <property type="entry name" value="Fcf2/DNTTIP2"/>
</dbReference>
<evidence type="ECO:0000259" key="4">
    <source>
        <dbReference type="Pfam" id="PF08698"/>
    </source>
</evidence>
<name>A0A212CEW0_CEREH</name>
<evidence type="ECO:0000313" key="6">
    <source>
        <dbReference type="Proteomes" id="UP000242450"/>
    </source>
</evidence>
<evidence type="ECO:0000256" key="2">
    <source>
        <dbReference type="ARBA" id="ARBA00023242"/>
    </source>
</evidence>
<dbReference type="PANTHER" id="PTHR21686:SF12">
    <property type="entry name" value="DEOXYNUCLEOTIDYLTRANSFERASE TERMINAL-INTERACTING PROTEIN 2"/>
    <property type="match status" value="1"/>
</dbReference>
<evidence type="ECO:0000256" key="3">
    <source>
        <dbReference type="SAM" id="MobiDB-lite"/>
    </source>
</evidence>
<dbReference type="AlphaFoldDB" id="A0A212CEW0"/>
<feature type="domain" description="Fcf2 pre-rRNA processing C-terminal" evidence="4">
    <location>
        <begin position="619"/>
        <end position="712"/>
    </location>
</feature>
<keyword evidence="2" id="KW-0539">Nucleus</keyword>
<keyword evidence="6" id="KW-1185">Reference proteome</keyword>
<feature type="compositionally biased region" description="Acidic residues" evidence="3">
    <location>
        <begin position="394"/>
        <end position="403"/>
    </location>
</feature>
<dbReference type="Pfam" id="PF08698">
    <property type="entry name" value="Fcf2"/>
    <property type="match status" value="1"/>
</dbReference>
<dbReference type="PANTHER" id="PTHR21686">
    <property type="entry name" value="DEOXYNUCLEOTIDYLTRANSFERASE TERMINAL-INTERACTING PROTEIN 2"/>
    <property type="match status" value="1"/>
</dbReference>
<protein>
    <submittedName>
        <fullName evidence="5">DNTTIP2</fullName>
    </submittedName>
</protein>
<feature type="compositionally biased region" description="Acidic residues" evidence="3">
    <location>
        <begin position="374"/>
        <end position="386"/>
    </location>
</feature>
<dbReference type="GO" id="GO:0003723">
    <property type="term" value="F:RNA binding"/>
    <property type="evidence" value="ECO:0007669"/>
    <property type="project" value="TreeGrafter"/>
</dbReference>
<dbReference type="OrthoDB" id="427886at2759"/>
<comment type="caution">
    <text evidence="5">The sequence shown here is derived from an EMBL/GenBank/DDBJ whole genome shotgun (WGS) entry which is preliminary data.</text>
</comment>
<feature type="region of interest" description="Disordered" evidence="3">
    <location>
        <begin position="1"/>
        <end position="70"/>
    </location>
</feature>
<feature type="compositionally biased region" description="Acidic residues" evidence="3">
    <location>
        <begin position="488"/>
        <end position="516"/>
    </location>
</feature>
<gene>
    <name evidence="5" type="ORF">Celaphus_00002308</name>
</gene>
<evidence type="ECO:0000313" key="5">
    <source>
        <dbReference type="EMBL" id="OWK04556.1"/>
    </source>
</evidence>
<organism evidence="5 6">
    <name type="scientific">Cervus elaphus hippelaphus</name>
    <name type="common">European red deer</name>
    <dbReference type="NCBI Taxonomy" id="46360"/>
    <lineage>
        <taxon>Eukaryota</taxon>
        <taxon>Metazoa</taxon>
        <taxon>Chordata</taxon>
        <taxon>Craniata</taxon>
        <taxon>Vertebrata</taxon>
        <taxon>Euteleostomi</taxon>
        <taxon>Mammalia</taxon>
        <taxon>Eutheria</taxon>
        <taxon>Laurasiatheria</taxon>
        <taxon>Artiodactyla</taxon>
        <taxon>Ruminantia</taxon>
        <taxon>Pecora</taxon>
        <taxon>Cervidae</taxon>
        <taxon>Cervinae</taxon>
        <taxon>Cervus</taxon>
    </lineage>
</organism>
<reference evidence="5 6" key="1">
    <citation type="journal article" date="2018" name="Mol. Genet. Genomics">
        <title>The red deer Cervus elaphus genome CerEla1.0: sequencing, annotating, genes, and chromosomes.</title>
        <authorList>
            <person name="Bana N.A."/>
            <person name="Nyiri A."/>
            <person name="Nagy J."/>
            <person name="Frank K."/>
            <person name="Nagy T."/>
            <person name="Steger V."/>
            <person name="Schiller M."/>
            <person name="Lakatos P."/>
            <person name="Sugar L."/>
            <person name="Horn P."/>
            <person name="Barta E."/>
            <person name="Orosz L."/>
        </authorList>
    </citation>
    <scope>NUCLEOTIDE SEQUENCE [LARGE SCALE GENOMIC DNA]</scope>
    <source>
        <strain evidence="5">Hungarian</strain>
    </source>
</reference>
<proteinExistence type="predicted"/>
<feature type="compositionally biased region" description="Polar residues" evidence="3">
    <location>
        <begin position="404"/>
        <end position="417"/>
    </location>
</feature>